<evidence type="ECO:0000259" key="3">
    <source>
        <dbReference type="PROSITE" id="PS50103"/>
    </source>
</evidence>
<evidence type="ECO:0000313" key="5">
    <source>
        <dbReference type="Proteomes" id="UP001146120"/>
    </source>
</evidence>
<dbReference type="Gene3D" id="2.40.50.140">
    <property type="entry name" value="Nucleic acid-binding proteins"/>
    <property type="match status" value="1"/>
</dbReference>
<dbReference type="GO" id="GO:0008270">
    <property type="term" value="F:zinc ion binding"/>
    <property type="evidence" value="ECO:0007669"/>
    <property type="project" value="UniProtKB-KW"/>
</dbReference>
<keyword evidence="1" id="KW-0862">Zinc</keyword>
<dbReference type="Proteomes" id="UP001146120">
    <property type="component" value="Unassembled WGS sequence"/>
</dbReference>
<evidence type="ECO:0000256" key="1">
    <source>
        <dbReference type="PROSITE-ProRule" id="PRU00723"/>
    </source>
</evidence>
<gene>
    <name evidence="4" type="ORF">N0F65_004472</name>
</gene>
<accession>A0AAV2ZP49</accession>
<dbReference type="InterPro" id="IPR012340">
    <property type="entry name" value="NA-bd_OB-fold"/>
</dbReference>
<name>A0AAV2ZP49_9STRA</name>
<dbReference type="PANTHER" id="PTHR36971:SF3">
    <property type="entry name" value="C3H1-TYPE DOMAIN-CONTAINING PROTEIN"/>
    <property type="match status" value="1"/>
</dbReference>
<protein>
    <recommendedName>
        <fullName evidence="3">C3H1-type domain-containing protein</fullName>
    </recommendedName>
</protein>
<reference evidence="4" key="2">
    <citation type="journal article" date="2023" name="Microbiol Resour">
        <title>Decontamination and Annotation of the Draft Genome Sequence of the Oomycete Lagenidium giganteum ARSEF 373.</title>
        <authorList>
            <person name="Morgan W.R."/>
            <person name="Tartar A."/>
        </authorList>
    </citation>
    <scope>NUCLEOTIDE SEQUENCE</scope>
    <source>
        <strain evidence="4">ARSEF 373</strain>
    </source>
</reference>
<dbReference type="EMBL" id="DAKRPA010000005">
    <property type="protein sequence ID" value="DBA04835.1"/>
    <property type="molecule type" value="Genomic_DNA"/>
</dbReference>
<feature type="zinc finger region" description="C3H1-type" evidence="1">
    <location>
        <begin position="185"/>
        <end position="213"/>
    </location>
</feature>
<dbReference type="AlphaFoldDB" id="A0AAV2ZP49"/>
<feature type="compositionally biased region" description="Polar residues" evidence="2">
    <location>
        <begin position="162"/>
        <end position="182"/>
    </location>
</feature>
<feature type="domain" description="C3H1-type" evidence="3">
    <location>
        <begin position="185"/>
        <end position="213"/>
    </location>
</feature>
<keyword evidence="1" id="KW-0479">Metal-binding</keyword>
<dbReference type="PROSITE" id="PS50103">
    <property type="entry name" value="ZF_C3H1"/>
    <property type="match status" value="1"/>
</dbReference>
<reference evidence="4" key="1">
    <citation type="submission" date="2022-11" db="EMBL/GenBank/DDBJ databases">
        <authorList>
            <person name="Morgan W.R."/>
            <person name="Tartar A."/>
        </authorList>
    </citation>
    <scope>NUCLEOTIDE SEQUENCE</scope>
    <source>
        <strain evidence="4">ARSEF 373</strain>
    </source>
</reference>
<sequence length="457" mass="50472">MGVAHTLLVSTVNMAAPSTWASFAALRHEYGTRSNDELAKIDVAVKGQLMHMRRLSRKCSFYDLESTDASEADQRIEVILKIIQDELSIEQVETIRHRVNVGDVVVISGFLEKTHTSDADGIGAVASFLLHVRDMTVVTAWKDASPGVPFQPRPTAAPKKSGSATNVGKETSAVGSASSGEQTPGRAVAHCKFWINSRTCHLGDKCELVHIDDANFKAARAQWLEERLQLKRSRAQLDDDPHDAHGKTSKSKRAEVFVDWLVKQFGVETLSTGVGVVDVAGGRGNVSFELWNKRGIPCTLIDPRPMKLSKVQMKHLKKVKKNTTLIAGQELAPQRMELFNTESFLEKPANEQLIREASVLIGMHPDEATDAIFDMAVKFDKSFAVVPCCVFGRTFPDRRVSSDPEKRVVSFDDFVEYLQAKHTSIEKAFLPFDGKNMVLFRSTGSTITAVSQSNDSK</sequence>
<keyword evidence="5" id="KW-1185">Reference proteome</keyword>
<dbReference type="InterPro" id="IPR000571">
    <property type="entry name" value="Znf_CCCH"/>
</dbReference>
<proteinExistence type="predicted"/>
<comment type="caution">
    <text evidence="4">The sequence shown here is derived from an EMBL/GenBank/DDBJ whole genome shotgun (WGS) entry which is preliminary data.</text>
</comment>
<feature type="region of interest" description="Disordered" evidence="2">
    <location>
        <begin position="147"/>
        <end position="184"/>
    </location>
</feature>
<evidence type="ECO:0000256" key="2">
    <source>
        <dbReference type="SAM" id="MobiDB-lite"/>
    </source>
</evidence>
<evidence type="ECO:0000313" key="4">
    <source>
        <dbReference type="EMBL" id="DBA04835.1"/>
    </source>
</evidence>
<organism evidence="4 5">
    <name type="scientific">Lagenidium giganteum</name>
    <dbReference type="NCBI Taxonomy" id="4803"/>
    <lineage>
        <taxon>Eukaryota</taxon>
        <taxon>Sar</taxon>
        <taxon>Stramenopiles</taxon>
        <taxon>Oomycota</taxon>
        <taxon>Peronosporomycetes</taxon>
        <taxon>Pythiales</taxon>
        <taxon>Pythiaceae</taxon>
    </lineage>
</organism>
<keyword evidence="1" id="KW-0863">Zinc-finger</keyword>
<dbReference type="PANTHER" id="PTHR36971">
    <property type="entry name" value="UNNAMED PRODUCT"/>
    <property type="match status" value="1"/>
</dbReference>